<proteinExistence type="predicted"/>
<keyword evidence="6" id="KW-0067">ATP-binding</keyword>
<dbReference type="InterPro" id="IPR001241">
    <property type="entry name" value="Topo_IIA"/>
</dbReference>
<dbReference type="InterPro" id="IPR018522">
    <property type="entry name" value="TopoIIA_CS"/>
</dbReference>
<reference evidence="13 14" key="1">
    <citation type="submission" date="2019-03" db="EMBL/GenBank/DDBJ databases">
        <title>Flavobacterium TSA-D2 sp. nov., isolated from arctic soil.</title>
        <authorList>
            <person name="Chaudhary D.K."/>
        </authorList>
    </citation>
    <scope>NUCLEOTIDE SEQUENCE [LARGE SCALE GENOMIC DNA]</scope>
    <source>
        <strain evidence="13 14">TSA-D2</strain>
    </source>
</reference>
<dbReference type="FunFam" id="3.40.50.670:FF:000006">
    <property type="entry name" value="DNA topoisomerase (ATP-hydrolyzing)"/>
    <property type="match status" value="1"/>
</dbReference>
<evidence type="ECO:0000313" key="14">
    <source>
        <dbReference type="Proteomes" id="UP000294597"/>
    </source>
</evidence>
<keyword evidence="9" id="KW-0238">DNA-binding</keyword>
<dbReference type="PRINTS" id="PR00418">
    <property type="entry name" value="TPI2FAMILY"/>
</dbReference>
<dbReference type="InterPro" id="IPR002288">
    <property type="entry name" value="DNA_gyrase_B_C"/>
</dbReference>
<evidence type="ECO:0000256" key="2">
    <source>
        <dbReference type="ARBA" id="ARBA00001946"/>
    </source>
</evidence>
<dbReference type="PRINTS" id="PR01159">
    <property type="entry name" value="DNAGYRASEB"/>
</dbReference>
<dbReference type="InterPro" id="IPR013506">
    <property type="entry name" value="Topo_IIA_bsu_dom2"/>
</dbReference>
<evidence type="ECO:0000256" key="4">
    <source>
        <dbReference type="ARBA" id="ARBA00022723"/>
    </source>
</evidence>
<keyword evidence="8" id="KW-0799">Topoisomerase</keyword>
<evidence type="ECO:0000256" key="5">
    <source>
        <dbReference type="ARBA" id="ARBA00022741"/>
    </source>
</evidence>
<comment type="cofactor">
    <cofactor evidence="2">
        <name>Mg(2+)</name>
        <dbReference type="ChEBI" id="CHEBI:18420"/>
    </cofactor>
</comment>
<comment type="catalytic activity">
    <reaction evidence="1">
        <text>ATP-dependent breakage, passage and rejoining of double-stranded DNA.</text>
        <dbReference type="EC" id="5.6.2.2"/>
    </reaction>
</comment>
<dbReference type="Pfam" id="PF02518">
    <property type="entry name" value="HATPase_c"/>
    <property type="match status" value="1"/>
</dbReference>
<dbReference type="GO" id="GO:0003918">
    <property type="term" value="F:DNA topoisomerase type II (double strand cut, ATP-hydrolyzing) activity"/>
    <property type="evidence" value="ECO:0007669"/>
    <property type="project" value="UniProtKB-EC"/>
</dbReference>
<evidence type="ECO:0000256" key="7">
    <source>
        <dbReference type="ARBA" id="ARBA00022842"/>
    </source>
</evidence>
<evidence type="ECO:0000259" key="12">
    <source>
        <dbReference type="PROSITE" id="PS50880"/>
    </source>
</evidence>
<dbReference type="EMBL" id="SMFO01000005">
    <property type="protein sequence ID" value="TDE04019.1"/>
    <property type="molecule type" value="Genomic_DNA"/>
</dbReference>
<sequence length="620" mass="70839">MSDQNQYTEDNIRSLDWKEHIRMRPGMYIGKLGDGSSPDDGIYILLKEVLDNCIDEFVMGAGKTIEVTIKDKTVSVRDYGRGIPLGKVIDVVSKMNTGGKYDSLAFKKSVGLNGVGTKAVNALSNYFRVESVRDEKQKAAEFSAGNLMLEEDVIDTTKRKGTKVTFIPDESIFKNYKFRFEYIIKMLKNYCYLNNGLTIIFNGEKYFSENGLRDLLEETINAEDLEYPIIHLKAEDIEIALTHSKTQYSEEYHSFVNGQNTTQGGTHLAAYREAIVKTIREFYNKSFEASDVRKSIVTAISIKVMEPVFESQTKTKLGSTDMGSEPGMPSVRTFVNDFVKTKLDNYLHKNPRAADALLRKILQAERERKELSGIRKLATDRAKKANLHNKKLRDCRAHLPDTKNPRNLESTLFITEGDSASGSITKSRDVNTQAVFSLRGKPLNSYGMSKKIVYENEEFNLLQSALDIEDGLEKLRYNNIVIATDADVDGMHIRLLIITFFLQFFPELIKEGHLYILQTPLFRVRNKKETIYCYSEEERRDAIEKLKPKPEITRFKGLGEISPDEFKNFIGETIRLDPVMMDKNTSIEQLLSFYMGKNTPDRQEFIIKNLKVELDVIEKV</sequence>
<dbReference type="InterPro" id="IPR013759">
    <property type="entry name" value="Topo_IIA_B_C"/>
</dbReference>
<dbReference type="InterPro" id="IPR020568">
    <property type="entry name" value="Ribosomal_Su5_D2-typ_SF"/>
</dbReference>
<evidence type="ECO:0000256" key="11">
    <source>
        <dbReference type="ARBA" id="ARBA00063644"/>
    </source>
</evidence>
<dbReference type="SUPFAM" id="SSF54211">
    <property type="entry name" value="Ribosomal protein S5 domain 2-like"/>
    <property type="match status" value="1"/>
</dbReference>
<dbReference type="InterPro" id="IPR036890">
    <property type="entry name" value="HATPase_C_sf"/>
</dbReference>
<dbReference type="GO" id="GO:0006265">
    <property type="term" value="P:DNA topological change"/>
    <property type="evidence" value="ECO:0007669"/>
    <property type="project" value="InterPro"/>
</dbReference>
<dbReference type="SUPFAM" id="SSF56719">
    <property type="entry name" value="Type II DNA topoisomerase"/>
    <property type="match status" value="1"/>
</dbReference>
<dbReference type="GO" id="GO:0005524">
    <property type="term" value="F:ATP binding"/>
    <property type="evidence" value="ECO:0007669"/>
    <property type="project" value="UniProtKB-KW"/>
</dbReference>
<accession>A0A4R5CTN7</accession>
<keyword evidence="7" id="KW-0460">Magnesium</keyword>
<dbReference type="RefSeq" id="WP_132110514.1">
    <property type="nucleotide sequence ID" value="NZ_SMFO01000005.1"/>
</dbReference>
<dbReference type="InterPro" id="IPR014721">
    <property type="entry name" value="Ribsml_uS5_D2-typ_fold_subgr"/>
</dbReference>
<dbReference type="InterPro" id="IPR000565">
    <property type="entry name" value="Topo_IIA_B"/>
</dbReference>
<keyword evidence="14" id="KW-1185">Reference proteome</keyword>
<evidence type="ECO:0000256" key="10">
    <source>
        <dbReference type="ARBA" id="ARBA00023235"/>
    </source>
</evidence>
<dbReference type="Pfam" id="PF01751">
    <property type="entry name" value="Toprim"/>
    <property type="match status" value="1"/>
</dbReference>
<comment type="caution">
    <text evidence="13">The sequence shown here is derived from an EMBL/GenBank/DDBJ whole genome shotgun (WGS) entry which is preliminary data.</text>
</comment>
<keyword evidence="10 13" id="KW-0413">Isomerase</keyword>
<dbReference type="PANTHER" id="PTHR45866">
    <property type="entry name" value="DNA GYRASE/TOPOISOMERASE SUBUNIT B"/>
    <property type="match status" value="1"/>
</dbReference>
<keyword evidence="5" id="KW-0547">Nucleotide-binding</keyword>
<dbReference type="PANTHER" id="PTHR45866:SF2">
    <property type="entry name" value="DNA TOPOISOMERASE (ATP-HYDROLYZING)"/>
    <property type="match status" value="1"/>
</dbReference>
<dbReference type="InterPro" id="IPR013760">
    <property type="entry name" value="Topo_IIA-like_dom_sf"/>
</dbReference>
<dbReference type="Gene3D" id="3.30.565.10">
    <property type="entry name" value="Histidine kinase-like ATPase, C-terminal domain"/>
    <property type="match status" value="1"/>
</dbReference>
<dbReference type="CDD" id="cd00822">
    <property type="entry name" value="TopoII_Trans_DNA_gyrase"/>
    <property type="match status" value="1"/>
</dbReference>
<evidence type="ECO:0000256" key="8">
    <source>
        <dbReference type="ARBA" id="ARBA00023029"/>
    </source>
</evidence>
<dbReference type="Gene3D" id="3.40.50.670">
    <property type="match status" value="1"/>
</dbReference>
<dbReference type="InterPro" id="IPR006171">
    <property type="entry name" value="TOPRIM_dom"/>
</dbReference>
<dbReference type="EC" id="5.6.2.2" evidence="3"/>
<dbReference type="SMART" id="SM00387">
    <property type="entry name" value="HATPase_c"/>
    <property type="match status" value="1"/>
</dbReference>
<evidence type="ECO:0000256" key="3">
    <source>
        <dbReference type="ARBA" id="ARBA00012895"/>
    </source>
</evidence>
<dbReference type="AlphaFoldDB" id="A0A4R5CTN7"/>
<dbReference type="Proteomes" id="UP000294597">
    <property type="component" value="Unassembled WGS sequence"/>
</dbReference>
<dbReference type="SMART" id="SM00433">
    <property type="entry name" value="TOP2c"/>
    <property type="match status" value="1"/>
</dbReference>
<dbReference type="GO" id="GO:0003677">
    <property type="term" value="F:DNA binding"/>
    <property type="evidence" value="ECO:0007669"/>
    <property type="project" value="UniProtKB-KW"/>
</dbReference>
<comment type="subunit">
    <text evidence="11">Heterotetramer composed of ParC and ParE.</text>
</comment>
<evidence type="ECO:0000256" key="6">
    <source>
        <dbReference type="ARBA" id="ARBA00022840"/>
    </source>
</evidence>
<evidence type="ECO:0000256" key="9">
    <source>
        <dbReference type="ARBA" id="ARBA00023125"/>
    </source>
</evidence>
<dbReference type="Pfam" id="PF00204">
    <property type="entry name" value="DNA_gyraseB"/>
    <property type="match status" value="1"/>
</dbReference>
<dbReference type="PROSITE" id="PS50880">
    <property type="entry name" value="TOPRIM"/>
    <property type="match status" value="1"/>
</dbReference>
<dbReference type="PROSITE" id="PS00177">
    <property type="entry name" value="TOPOISOMERASE_II"/>
    <property type="match status" value="1"/>
</dbReference>
<dbReference type="GO" id="GO:0046872">
    <property type="term" value="F:metal ion binding"/>
    <property type="evidence" value="ECO:0007669"/>
    <property type="project" value="UniProtKB-KW"/>
</dbReference>
<evidence type="ECO:0000256" key="1">
    <source>
        <dbReference type="ARBA" id="ARBA00000185"/>
    </source>
</evidence>
<organism evidence="13 14">
    <name type="scientific">Flavobacterium hiemivividum</name>
    <dbReference type="NCBI Taxonomy" id="2541734"/>
    <lineage>
        <taxon>Bacteria</taxon>
        <taxon>Pseudomonadati</taxon>
        <taxon>Bacteroidota</taxon>
        <taxon>Flavobacteriia</taxon>
        <taxon>Flavobacteriales</taxon>
        <taxon>Flavobacteriaceae</taxon>
        <taxon>Flavobacterium</taxon>
    </lineage>
</organism>
<gene>
    <name evidence="13" type="ORF">E0F98_08665</name>
</gene>
<protein>
    <recommendedName>
        <fullName evidence="3">DNA topoisomerase (ATP-hydrolyzing)</fullName>
        <ecNumber evidence="3">5.6.2.2</ecNumber>
    </recommendedName>
</protein>
<keyword evidence="4" id="KW-0479">Metal-binding</keyword>
<feature type="domain" description="Toprim" evidence="12">
    <location>
        <begin position="410"/>
        <end position="516"/>
    </location>
</feature>
<dbReference type="SUPFAM" id="SSF55874">
    <property type="entry name" value="ATPase domain of HSP90 chaperone/DNA topoisomerase II/histidine kinase"/>
    <property type="match status" value="1"/>
</dbReference>
<dbReference type="Pfam" id="PF00986">
    <property type="entry name" value="DNA_gyraseB_C"/>
    <property type="match status" value="1"/>
</dbReference>
<dbReference type="FunFam" id="3.30.565.10:FF:000063">
    <property type="entry name" value="DNA topoisomerase (ATP-hydrolyzing)"/>
    <property type="match status" value="1"/>
</dbReference>
<evidence type="ECO:0000313" key="13">
    <source>
        <dbReference type="EMBL" id="TDE04019.1"/>
    </source>
</evidence>
<dbReference type="Gene3D" id="3.30.230.10">
    <property type="match status" value="1"/>
</dbReference>
<name>A0A4R5CTN7_9FLAO</name>
<dbReference type="CDD" id="cd01030">
    <property type="entry name" value="TOPRIM_TopoIIA_like"/>
    <property type="match status" value="1"/>
</dbReference>
<dbReference type="InterPro" id="IPR003594">
    <property type="entry name" value="HATPase_dom"/>
</dbReference>